<gene>
    <name evidence="3" type="ORF">GRFL_0077</name>
</gene>
<dbReference type="AlphaFoldDB" id="A0A1L7HZN4"/>
<dbReference type="CDD" id="cd03808">
    <property type="entry name" value="GT4_CapM-like"/>
    <property type="match status" value="1"/>
</dbReference>
<name>A0A1L7HZN4_9FLAO</name>
<reference evidence="3 4" key="1">
    <citation type="submission" date="2016-07" db="EMBL/GenBank/DDBJ databases">
        <title>Multi-omics approach to identify versatile polysaccharide utilization systems of a marine flavobacterium Gramella flava.</title>
        <authorList>
            <person name="Tang K."/>
        </authorList>
    </citation>
    <scope>NUCLEOTIDE SEQUENCE [LARGE SCALE GENOMIC DNA]</scope>
    <source>
        <strain evidence="3 4">JLT2011</strain>
    </source>
</reference>
<dbReference type="InterPro" id="IPR028098">
    <property type="entry name" value="Glyco_trans_4-like_N"/>
</dbReference>
<accession>A0A1L7HZN4</accession>
<dbReference type="EC" id="2.4.1.-" evidence="3"/>
<dbReference type="Gene3D" id="3.40.50.2000">
    <property type="entry name" value="Glycogen Phosphorylase B"/>
    <property type="match status" value="2"/>
</dbReference>
<keyword evidence="4" id="KW-1185">Reference proteome</keyword>
<dbReference type="PANTHER" id="PTHR45947:SF3">
    <property type="entry name" value="SULFOQUINOVOSYL TRANSFERASE SQD2"/>
    <property type="match status" value="1"/>
</dbReference>
<proteinExistence type="predicted"/>
<dbReference type="RefSeq" id="WP_236995848.1">
    <property type="nucleotide sequence ID" value="NZ_AMRU01000010.1"/>
</dbReference>
<dbReference type="STRING" id="1229726.GRFL_0077"/>
<dbReference type="SUPFAM" id="SSF53756">
    <property type="entry name" value="UDP-Glycosyltransferase/glycogen phosphorylase"/>
    <property type="match status" value="1"/>
</dbReference>
<dbReference type="InterPro" id="IPR050194">
    <property type="entry name" value="Glycosyltransferase_grp1"/>
</dbReference>
<keyword evidence="3" id="KW-0808">Transferase</keyword>
<dbReference type="EMBL" id="CP016359">
    <property type="protein sequence ID" value="APU66801.1"/>
    <property type="molecule type" value="Genomic_DNA"/>
</dbReference>
<dbReference type="Pfam" id="PF00534">
    <property type="entry name" value="Glycos_transf_1"/>
    <property type="match status" value="1"/>
</dbReference>
<feature type="domain" description="Glycosyl transferase family 1" evidence="1">
    <location>
        <begin position="198"/>
        <end position="364"/>
    </location>
</feature>
<dbReference type="KEGG" id="gfl:GRFL_0077"/>
<organism evidence="3 4">
    <name type="scientific">Christiangramia flava JLT2011</name>
    <dbReference type="NCBI Taxonomy" id="1229726"/>
    <lineage>
        <taxon>Bacteria</taxon>
        <taxon>Pseudomonadati</taxon>
        <taxon>Bacteroidota</taxon>
        <taxon>Flavobacteriia</taxon>
        <taxon>Flavobacteriales</taxon>
        <taxon>Flavobacteriaceae</taxon>
        <taxon>Christiangramia</taxon>
    </lineage>
</organism>
<dbReference type="InterPro" id="IPR001296">
    <property type="entry name" value="Glyco_trans_1"/>
</dbReference>
<keyword evidence="3" id="KW-0328">Glycosyltransferase</keyword>
<feature type="domain" description="Glycosyltransferase subfamily 4-like N-terminal" evidence="2">
    <location>
        <begin position="36"/>
        <end position="173"/>
    </location>
</feature>
<evidence type="ECO:0000259" key="1">
    <source>
        <dbReference type="Pfam" id="PF00534"/>
    </source>
</evidence>
<dbReference type="GO" id="GO:0016757">
    <property type="term" value="F:glycosyltransferase activity"/>
    <property type="evidence" value="ECO:0007669"/>
    <property type="project" value="UniProtKB-KW"/>
</dbReference>
<evidence type="ECO:0000259" key="2">
    <source>
        <dbReference type="Pfam" id="PF13579"/>
    </source>
</evidence>
<sequence>MKKKGNREKLIRITTIPLSLEKLLEGQLTFMNQYYVVTAVAAEKERLDQYGEDNQVDTFWVEMTRAITPWQDLKALLKLYRFLKKEKPLIVHTHTPKAGIIGMTAAKLAGVPLRLHTVAGLPLLETSGLKRTILDFVEKLTYRFATRLYPNSFGLQKIILELDYASPEKLKVLGKGSSNGIDTTYFDPSQYSSEFKVELRKNLNIPQEDLVYIFVGRLVKEKGINELVAAFTEIHKKTPSVSLLLVGPFEQDLDPVSELTLDLIQNHPKIFTTGYQVDVRPYFAISNVLTFPSYREGFPNVVMQANAMNLPAIVSDINGCNEIVENDTNGIIIPVKDAQALEAVMFTLYSRPETREQLSENSRRLMVENYERQEFWHILLKEYKELEAAQKHC</sequence>
<evidence type="ECO:0000313" key="3">
    <source>
        <dbReference type="EMBL" id="APU66801.1"/>
    </source>
</evidence>
<dbReference type="PANTHER" id="PTHR45947">
    <property type="entry name" value="SULFOQUINOVOSYL TRANSFERASE SQD2"/>
    <property type="match status" value="1"/>
</dbReference>
<protein>
    <submittedName>
        <fullName evidence="3">Alpha-1,3-N-acetylgalactosamine transferase PglA</fullName>
        <ecNumber evidence="3">2.4.1.-</ecNumber>
    </submittedName>
</protein>
<evidence type="ECO:0000313" key="4">
    <source>
        <dbReference type="Proteomes" id="UP000186230"/>
    </source>
</evidence>
<dbReference type="Proteomes" id="UP000186230">
    <property type="component" value="Chromosome"/>
</dbReference>
<dbReference type="Pfam" id="PF13579">
    <property type="entry name" value="Glyco_trans_4_4"/>
    <property type="match status" value="1"/>
</dbReference>